<evidence type="ECO:0000259" key="13">
    <source>
        <dbReference type="Pfam" id="PF17766"/>
    </source>
</evidence>
<reference evidence="14 15" key="1">
    <citation type="submission" date="2018-04" db="EMBL/GenBank/DDBJ databases">
        <authorList>
            <person name="Vogel A."/>
        </authorList>
    </citation>
    <scope>NUCLEOTIDE SEQUENCE [LARGE SCALE GENOMIC DNA]</scope>
</reference>
<dbReference type="Proteomes" id="UP000595140">
    <property type="component" value="Unassembled WGS sequence"/>
</dbReference>
<dbReference type="InterPro" id="IPR041469">
    <property type="entry name" value="Subtilisin-like_FN3"/>
</dbReference>
<dbReference type="InterPro" id="IPR023828">
    <property type="entry name" value="Peptidase_S8_Ser-AS"/>
</dbReference>
<dbReference type="Pfam" id="PF02225">
    <property type="entry name" value="PA"/>
    <property type="match status" value="1"/>
</dbReference>
<evidence type="ECO:0000256" key="8">
    <source>
        <dbReference type="SAM" id="MobiDB-lite"/>
    </source>
</evidence>
<protein>
    <recommendedName>
        <fullName evidence="16">Subtilisin-like protease fibronectin type-III domain-containing protein</fullName>
    </recommendedName>
</protein>
<dbReference type="InterPro" id="IPR036852">
    <property type="entry name" value="Peptidase_S8/S53_dom_sf"/>
</dbReference>
<dbReference type="Pfam" id="PF00082">
    <property type="entry name" value="Peptidase_S8"/>
    <property type="match status" value="1"/>
</dbReference>
<proteinExistence type="inferred from homology"/>
<evidence type="ECO:0000256" key="5">
    <source>
        <dbReference type="ARBA" id="ARBA00022825"/>
    </source>
</evidence>
<dbReference type="Gene3D" id="3.30.70.80">
    <property type="entry name" value="Peptidase S8 propeptide/proteinase inhibitor I9"/>
    <property type="match status" value="1"/>
</dbReference>
<comment type="similarity">
    <text evidence="1 7">Belongs to the peptidase S8 family.</text>
</comment>
<dbReference type="InterPro" id="IPR015500">
    <property type="entry name" value="Peptidase_S8_subtilisin-rel"/>
</dbReference>
<sequence>MGNNINNNNKKAPSAAVPLLLVLLCQQFLAAAAEAKTYLLSFGGEKPTSFETRAEWYASQLQSLSPLSISTAEAAKSKILYSYNVVNGAAVSLEEEEAEALRGLDNVHLIEDYLLSLHTTHTPEFLELDKLQNIGSSKGLSLYGHDELFRLSQDVIIGVLDTGISPNSRSFNDQGMGPVPTKWKGGCDDIVKKSCNKKLIGARSFVNGYKGNNANNDSSDSPVDVDGHGTHTASTAAGNAVQNASLFGLASGTARGMAPGARIAAYKVCGESGCYGSDIIAGIEAAIEDGVDVISMSVGGLPGPYYKDPIAVATFAAMDRGILVSCSAGNSGPSASSVTNMAPWILTVGASTMDRQFPAAVTLGDGRKVTGVSLYPGRGKGKKKFGLVYGESCSEPSPSFAGKIVLCDRGRGNQRVTKGLVVKKAGGKGMVLANTAINGEQVLADAHLLRALAVGNKAGNLIREYINNNNSKTAPTAAITFQGTVVGVKPAPVVGYFSSRGPNSVTPQILKPDIIAPGVNILAAWPGTVPPTELVEDKRRVLFNIVSGTSMSCPHVSGLAALLKAAHPKWSPAAIRSALMTTAYMKDNTNSSIKTQNGVPATPFDSGAGHIDFVKALSPGLVYDISQNQYRMFLCSLGYNDTQLSLFTTNPRFHCNKNTTLKNPGSLNYPSFSVLFGEKTKVVHYTRILTNVGPAKSVYRASIEAPPEFVTVSVSPKVMSFKEVGERVKYTVSFVPKKSANKYTFGSLTWHNEQYQVRSPIAMTWE</sequence>
<evidence type="ECO:0000259" key="12">
    <source>
        <dbReference type="Pfam" id="PF05922"/>
    </source>
</evidence>
<dbReference type="GO" id="GO:0006508">
    <property type="term" value="P:proteolysis"/>
    <property type="evidence" value="ECO:0007669"/>
    <property type="project" value="UniProtKB-KW"/>
</dbReference>
<dbReference type="Gene3D" id="3.50.30.30">
    <property type="match status" value="1"/>
</dbReference>
<evidence type="ECO:0000256" key="3">
    <source>
        <dbReference type="ARBA" id="ARBA00022729"/>
    </source>
</evidence>
<dbReference type="InterPro" id="IPR034197">
    <property type="entry name" value="Peptidases_S8_3"/>
</dbReference>
<dbReference type="CDD" id="cd04852">
    <property type="entry name" value="Peptidases_S8_3"/>
    <property type="match status" value="1"/>
</dbReference>
<keyword evidence="2 7" id="KW-0645">Protease</keyword>
<dbReference type="Gene3D" id="3.40.50.200">
    <property type="entry name" value="Peptidase S8/S53 domain"/>
    <property type="match status" value="1"/>
</dbReference>
<dbReference type="Gene3D" id="2.60.40.2310">
    <property type="match status" value="1"/>
</dbReference>
<evidence type="ECO:0008006" key="16">
    <source>
        <dbReference type="Google" id="ProtNLM"/>
    </source>
</evidence>
<evidence type="ECO:0000256" key="9">
    <source>
        <dbReference type="SAM" id="SignalP"/>
    </source>
</evidence>
<keyword evidence="3 9" id="KW-0732">Signal</keyword>
<evidence type="ECO:0000256" key="7">
    <source>
        <dbReference type="PROSITE-ProRule" id="PRU01240"/>
    </source>
</evidence>
<name>A0A484N5V4_9ASTE</name>
<evidence type="ECO:0000259" key="11">
    <source>
        <dbReference type="Pfam" id="PF02225"/>
    </source>
</evidence>
<dbReference type="InterPro" id="IPR037045">
    <property type="entry name" value="S8pro/Inhibitor_I9_sf"/>
</dbReference>
<feature type="domain" description="PA" evidence="11">
    <location>
        <begin position="391"/>
        <end position="461"/>
    </location>
</feature>
<gene>
    <name evidence="14" type="ORF">CCAM_LOCUS38248</name>
</gene>
<feature type="chain" id="PRO_5019759047" description="Subtilisin-like protease fibronectin type-III domain-containing protein" evidence="9">
    <location>
        <begin position="36"/>
        <end position="766"/>
    </location>
</feature>
<dbReference type="EMBL" id="OOIL02006049">
    <property type="protein sequence ID" value="VFQ96472.1"/>
    <property type="molecule type" value="Genomic_DNA"/>
</dbReference>
<dbReference type="CDD" id="cd02120">
    <property type="entry name" value="PA_subtilisin_like"/>
    <property type="match status" value="1"/>
</dbReference>
<feature type="compositionally biased region" description="Low complexity" evidence="8">
    <location>
        <begin position="212"/>
        <end position="224"/>
    </location>
</feature>
<organism evidence="14 15">
    <name type="scientific">Cuscuta campestris</name>
    <dbReference type="NCBI Taxonomy" id="132261"/>
    <lineage>
        <taxon>Eukaryota</taxon>
        <taxon>Viridiplantae</taxon>
        <taxon>Streptophyta</taxon>
        <taxon>Embryophyta</taxon>
        <taxon>Tracheophyta</taxon>
        <taxon>Spermatophyta</taxon>
        <taxon>Magnoliopsida</taxon>
        <taxon>eudicotyledons</taxon>
        <taxon>Gunneridae</taxon>
        <taxon>Pentapetalae</taxon>
        <taxon>asterids</taxon>
        <taxon>lamiids</taxon>
        <taxon>Solanales</taxon>
        <taxon>Convolvulaceae</taxon>
        <taxon>Cuscuteae</taxon>
        <taxon>Cuscuta</taxon>
        <taxon>Cuscuta subgen. Grammica</taxon>
        <taxon>Cuscuta sect. Cleistogrammica</taxon>
    </lineage>
</organism>
<evidence type="ECO:0000313" key="14">
    <source>
        <dbReference type="EMBL" id="VFQ96472.1"/>
    </source>
</evidence>
<dbReference type="Pfam" id="PF05922">
    <property type="entry name" value="Inhibitor_I9"/>
    <property type="match status" value="1"/>
</dbReference>
<keyword evidence="5 7" id="KW-0720">Serine protease</keyword>
<dbReference type="Pfam" id="PF17766">
    <property type="entry name" value="fn3_6"/>
    <property type="match status" value="1"/>
</dbReference>
<dbReference type="PANTHER" id="PTHR10795">
    <property type="entry name" value="PROPROTEIN CONVERTASE SUBTILISIN/KEXIN"/>
    <property type="match status" value="1"/>
</dbReference>
<dbReference type="PRINTS" id="PR00723">
    <property type="entry name" value="SUBTILISIN"/>
</dbReference>
<feature type="domain" description="Subtilisin-like protease fibronectin type-III" evidence="13">
    <location>
        <begin position="667"/>
        <end position="762"/>
    </location>
</feature>
<dbReference type="InterPro" id="IPR045051">
    <property type="entry name" value="SBT"/>
</dbReference>
<keyword evidence="15" id="KW-1185">Reference proteome</keyword>
<dbReference type="GO" id="GO:0004252">
    <property type="term" value="F:serine-type endopeptidase activity"/>
    <property type="evidence" value="ECO:0007669"/>
    <property type="project" value="UniProtKB-UniRule"/>
</dbReference>
<feature type="region of interest" description="Disordered" evidence="8">
    <location>
        <begin position="211"/>
        <end position="234"/>
    </location>
</feature>
<evidence type="ECO:0000256" key="6">
    <source>
        <dbReference type="PIRSR" id="PIRSR615500-1"/>
    </source>
</evidence>
<dbReference type="FunFam" id="2.60.40.2310:FF:000001">
    <property type="entry name" value="Subtilisin-like protease SBT1.5"/>
    <property type="match status" value="1"/>
</dbReference>
<dbReference type="FunFam" id="3.40.50.200:FF:000006">
    <property type="entry name" value="Subtilisin-like protease SBT1.5"/>
    <property type="match status" value="1"/>
</dbReference>
<accession>A0A484N5V4</accession>
<feature type="domain" description="Peptidase S8/S53" evidence="10">
    <location>
        <begin position="153"/>
        <end position="595"/>
    </location>
</feature>
<dbReference type="InterPro" id="IPR003137">
    <property type="entry name" value="PA_domain"/>
</dbReference>
<dbReference type="OrthoDB" id="640735at2759"/>
<dbReference type="PROSITE" id="PS00138">
    <property type="entry name" value="SUBTILASE_SER"/>
    <property type="match status" value="1"/>
</dbReference>
<evidence type="ECO:0000259" key="10">
    <source>
        <dbReference type="Pfam" id="PF00082"/>
    </source>
</evidence>
<evidence type="ECO:0000256" key="4">
    <source>
        <dbReference type="ARBA" id="ARBA00022801"/>
    </source>
</evidence>
<dbReference type="InterPro" id="IPR000209">
    <property type="entry name" value="Peptidase_S8/S53_dom"/>
</dbReference>
<evidence type="ECO:0000313" key="15">
    <source>
        <dbReference type="Proteomes" id="UP000595140"/>
    </source>
</evidence>
<dbReference type="SUPFAM" id="SSF52743">
    <property type="entry name" value="Subtilisin-like"/>
    <property type="match status" value="1"/>
</dbReference>
<feature type="active site" description="Charge relay system" evidence="6 7">
    <location>
        <position position="228"/>
    </location>
</feature>
<dbReference type="AlphaFoldDB" id="A0A484N5V4"/>
<evidence type="ECO:0000256" key="2">
    <source>
        <dbReference type="ARBA" id="ARBA00022670"/>
    </source>
</evidence>
<keyword evidence="4 7" id="KW-0378">Hydrolase</keyword>
<feature type="domain" description="Inhibitor I9" evidence="12">
    <location>
        <begin position="38"/>
        <end position="111"/>
    </location>
</feature>
<evidence type="ECO:0000256" key="1">
    <source>
        <dbReference type="ARBA" id="ARBA00011073"/>
    </source>
</evidence>
<dbReference type="FunFam" id="3.50.30.30:FF:000005">
    <property type="entry name" value="subtilisin-like protease SBT1.5"/>
    <property type="match status" value="1"/>
</dbReference>
<feature type="signal peptide" evidence="9">
    <location>
        <begin position="1"/>
        <end position="35"/>
    </location>
</feature>
<feature type="active site" description="Charge relay system" evidence="6 7">
    <location>
        <position position="550"/>
    </location>
</feature>
<feature type="active site" description="Charge relay system" evidence="6 7">
    <location>
        <position position="161"/>
    </location>
</feature>
<dbReference type="PROSITE" id="PS51892">
    <property type="entry name" value="SUBTILASE"/>
    <property type="match status" value="1"/>
</dbReference>
<dbReference type="InterPro" id="IPR010259">
    <property type="entry name" value="S8pro/Inhibitor_I9"/>
</dbReference>